<keyword evidence="4 14" id="KW-0812">Transmembrane</keyword>
<dbReference type="GO" id="GO:0005886">
    <property type="term" value="C:plasma membrane"/>
    <property type="evidence" value="ECO:0007669"/>
    <property type="project" value="UniProtKB-SubCell"/>
</dbReference>
<evidence type="ECO:0000256" key="5">
    <source>
        <dbReference type="ARBA" id="ARBA00022729"/>
    </source>
</evidence>
<comment type="function">
    <text evidence="13">Catalyzes the acylation of glycosyl-4,4'-diaponeurosporenoate, i.e. the esterification of glucose at the C6'' position with the carboxyl group of the C(15) fatty acid 12-methyltetradecanoic acid, to yield staphyloxanthin. This is the last step in the biosynthesis of this orange pigment, present in most staphylococci strains.</text>
</comment>
<dbReference type="EMBL" id="JAGETT010000002">
    <property type="protein sequence ID" value="MBO1919736.1"/>
    <property type="molecule type" value="Genomic_DNA"/>
</dbReference>
<comment type="subcellular location">
    <subcellularLocation>
        <location evidence="1">Cell membrane</location>
        <topology evidence="1">Single-pass membrane protein</topology>
    </subcellularLocation>
</comment>
<comment type="similarity">
    <text evidence="11">Belongs to the acyltransferase CrtO family.</text>
</comment>
<evidence type="ECO:0000256" key="4">
    <source>
        <dbReference type="ARBA" id="ARBA00022692"/>
    </source>
</evidence>
<evidence type="ECO:0000256" key="13">
    <source>
        <dbReference type="ARBA" id="ARBA00025324"/>
    </source>
</evidence>
<evidence type="ECO:0000256" key="2">
    <source>
        <dbReference type="ARBA" id="ARBA00022475"/>
    </source>
</evidence>
<comment type="pathway">
    <text evidence="10">Carotenoid biosynthesis; staphyloxanthin biosynthesis; staphyloxanthin from farnesyl diphosphate: step 5/5.</text>
</comment>
<evidence type="ECO:0000256" key="1">
    <source>
        <dbReference type="ARBA" id="ARBA00004162"/>
    </source>
</evidence>
<evidence type="ECO:0000313" key="15">
    <source>
        <dbReference type="EMBL" id="MBO1919736.1"/>
    </source>
</evidence>
<name>A0A939NFT0_STAXY</name>
<reference evidence="15" key="1">
    <citation type="submission" date="2021-03" db="EMBL/GenBank/DDBJ databases">
        <title>Molecular epidemiology and mechanisms of colistin and carbapenem resistance in Enterobacteriaceae from clinical isolates, the environment and porcine samples in Pretoria, South Africa.</title>
        <authorList>
            <person name="Bogoshi D."/>
            <person name="Mbelle N.M."/>
            <person name="Naidoo V."/>
            <person name="Osei Sekyere J."/>
        </authorList>
    </citation>
    <scope>NUCLEOTIDE SEQUENCE</scope>
    <source>
        <strain evidence="15">ESB009</strain>
    </source>
</reference>
<accession>A0A939NFT0</accession>
<evidence type="ECO:0000256" key="14">
    <source>
        <dbReference type="SAM" id="Phobius"/>
    </source>
</evidence>
<feature type="transmembrane region" description="Helical" evidence="14">
    <location>
        <begin position="119"/>
        <end position="139"/>
    </location>
</feature>
<comment type="caution">
    <text evidence="15">The sequence shown here is derived from an EMBL/GenBank/DDBJ whole genome shotgun (WGS) entry which is preliminary data.</text>
</comment>
<proteinExistence type="inferred from homology"/>
<sequence>MKKIIYIALYWFIVQMIIAQLGTRISYKFLEKDNKYFRSWNFEQEGQLWQQLVKVQYWKDHLPDGQNLNPNISKATFDLSKNMNDIQRFILETRRAEVVHLLSIFPVIAFFKASKSVKIINYIYVIIANVPCMIVQRYNRPKLIRIYNKLQKEKVIKWEIRKWLS</sequence>
<evidence type="ECO:0000256" key="7">
    <source>
        <dbReference type="ARBA" id="ARBA00022989"/>
    </source>
</evidence>
<dbReference type="InterPro" id="IPR044021">
    <property type="entry name" value="CrtO"/>
</dbReference>
<keyword evidence="3" id="KW-0808">Transferase</keyword>
<feature type="transmembrane region" description="Helical" evidence="14">
    <location>
        <begin position="6"/>
        <end position="27"/>
    </location>
</feature>
<evidence type="ECO:0000256" key="9">
    <source>
        <dbReference type="ARBA" id="ARBA00023315"/>
    </source>
</evidence>
<keyword evidence="2" id="KW-1003">Cell membrane</keyword>
<keyword evidence="8 14" id="KW-0472">Membrane</keyword>
<keyword evidence="9 15" id="KW-0012">Acyltransferase</keyword>
<keyword evidence="5" id="KW-0732">Signal</keyword>
<dbReference type="Pfam" id="PF18927">
    <property type="entry name" value="CrtO"/>
    <property type="match status" value="1"/>
</dbReference>
<evidence type="ECO:0000256" key="11">
    <source>
        <dbReference type="ARBA" id="ARBA00023603"/>
    </source>
</evidence>
<keyword evidence="7 14" id="KW-1133">Transmembrane helix</keyword>
<dbReference type="AlphaFoldDB" id="A0A939NFT0"/>
<protein>
    <recommendedName>
        <fullName evidence="12">Glycosyl-4,4'-diaponeurosporenoate acyltransferase</fullName>
    </recommendedName>
</protein>
<dbReference type="GO" id="GO:0016746">
    <property type="term" value="F:acyltransferase activity"/>
    <property type="evidence" value="ECO:0007669"/>
    <property type="project" value="UniProtKB-KW"/>
</dbReference>
<evidence type="ECO:0000256" key="6">
    <source>
        <dbReference type="ARBA" id="ARBA00022746"/>
    </source>
</evidence>
<organism evidence="15">
    <name type="scientific">Staphylococcus xylosus</name>
    <dbReference type="NCBI Taxonomy" id="1288"/>
    <lineage>
        <taxon>Bacteria</taxon>
        <taxon>Bacillati</taxon>
        <taxon>Bacillota</taxon>
        <taxon>Bacilli</taxon>
        <taxon>Bacillales</taxon>
        <taxon>Staphylococcaceae</taxon>
        <taxon>Staphylococcus</taxon>
    </lineage>
</organism>
<evidence type="ECO:0000256" key="3">
    <source>
        <dbReference type="ARBA" id="ARBA00022679"/>
    </source>
</evidence>
<evidence type="ECO:0000256" key="10">
    <source>
        <dbReference type="ARBA" id="ARBA00023588"/>
    </source>
</evidence>
<dbReference type="GO" id="GO:0016117">
    <property type="term" value="P:carotenoid biosynthetic process"/>
    <property type="evidence" value="ECO:0007669"/>
    <property type="project" value="UniProtKB-KW"/>
</dbReference>
<evidence type="ECO:0000256" key="8">
    <source>
        <dbReference type="ARBA" id="ARBA00023136"/>
    </source>
</evidence>
<evidence type="ECO:0000256" key="12">
    <source>
        <dbReference type="ARBA" id="ARBA00023667"/>
    </source>
</evidence>
<gene>
    <name evidence="15" type="ORF">J4710_00880</name>
</gene>
<keyword evidence="6" id="KW-0125">Carotenoid biosynthesis</keyword>